<dbReference type="STRING" id="470145.BACCOP_02883"/>
<dbReference type="AlphaFoldDB" id="B3JLT6"/>
<gene>
    <name evidence="1" type="ORF">BACCOP_02883</name>
</gene>
<dbReference type="Proteomes" id="UP000003146">
    <property type="component" value="Unassembled WGS sequence"/>
</dbReference>
<dbReference type="EMBL" id="ABIY02000101">
    <property type="protein sequence ID" value="EDV00089.1"/>
    <property type="molecule type" value="Genomic_DNA"/>
</dbReference>
<dbReference type="HOGENOM" id="CLU_2566656_0_0_10"/>
<evidence type="ECO:0000313" key="2">
    <source>
        <dbReference type="Proteomes" id="UP000003146"/>
    </source>
</evidence>
<evidence type="ECO:0000313" key="1">
    <source>
        <dbReference type="EMBL" id="EDV00089.1"/>
    </source>
</evidence>
<reference evidence="1 2" key="1">
    <citation type="submission" date="2008-04" db="EMBL/GenBank/DDBJ databases">
        <title>Draft genome sequence of Bacteroides coprocola (DSM 17136).</title>
        <authorList>
            <person name="Sudarsanam P."/>
            <person name="Ley R."/>
            <person name="Guruge J."/>
            <person name="Turnbaugh P.J."/>
            <person name="Mahowald M."/>
            <person name="Liep D."/>
            <person name="Gordon J."/>
        </authorList>
    </citation>
    <scope>NUCLEOTIDE SEQUENCE [LARGE SCALE GENOMIC DNA]</scope>
    <source>
        <strain evidence="1 2">DSM 17136</strain>
    </source>
</reference>
<comment type="caution">
    <text evidence="1">The sequence shown here is derived from an EMBL/GenBank/DDBJ whole genome shotgun (WGS) entry which is preliminary data.</text>
</comment>
<organism evidence="1 2">
    <name type="scientific">Phocaeicola coprocola DSM 17136</name>
    <dbReference type="NCBI Taxonomy" id="470145"/>
    <lineage>
        <taxon>Bacteria</taxon>
        <taxon>Pseudomonadati</taxon>
        <taxon>Bacteroidota</taxon>
        <taxon>Bacteroidia</taxon>
        <taxon>Bacteroidales</taxon>
        <taxon>Bacteroidaceae</taxon>
        <taxon>Phocaeicola</taxon>
    </lineage>
</organism>
<protein>
    <submittedName>
        <fullName evidence="1">Uncharacterized protein</fullName>
    </submittedName>
</protein>
<accession>B3JLT6</accession>
<sequence>MQQSGRVGSHDCLAVRHHSKKLVPASEMFDVTISIVFVHDSSEFIVVQKLYQLSENIFVLIHLKPFDLVSKVQFQIVALYK</sequence>
<reference evidence="1 2" key="2">
    <citation type="submission" date="2008-04" db="EMBL/GenBank/DDBJ databases">
        <authorList>
            <person name="Fulton L."/>
            <person name="Clifton S."/>
            <person name="Fulton B."/>
            <person name="Xu J."/>
            <person name="Minx P."/>
            <person name="Pepin K.H."/>
            <person name="Johnson M."/>
            <person name="Thiruvilangam P."/>
            <person name="Bhonagiri V."/>
            <person name="Nash W.E."/>
            <person name="Mardis E.R."/>
            <person name="Wilson R.K."/>
        </authorList>
    </citation>
    <scope>NUCLEOTIDE SEQUENCE [LARGE SCALE GENOMIC DNA]</scope>
    <source>
        <strain evidence="1 2">DSM 17136</strain>
    </source>
</reference>
<proteinExistence type="predicted"/>
<name>B3JLT6_9BACT</name>